<dbReference type="InParanoid" id="A0A409WMH4"/>
<dbReference type="PANTHER" id="PTHR45789">
    <property type="entry name" value="FI18025P1"/>
    <property type="match status" value="1"/>
</dbReference>
<protein>
    <recommendedName>
        <fullName evidence="5">HMG box domain-containing protein</fullName>
    </recommendedName>
</protein>
<dbReference type="CDD" id="cd01389">
    <property type="entry name" value="HMG-box_ROX1-like"/>
    <property type="match status" value="1"/>
</dbReference>
<sequence length="416" mass="46339">MSMFLSAAPNSHSTQPAEHIPTTYDKAGWQFPGHGVEPSTPQKDQNTTSSLYDAPGSSGINAPSSVPSRRITHTRRRDPDHIPRPRNAFIFFRSAYISSARASGKGQQNELSKHAGKVWNNMSLEEKKPFCELAAMEKEQHYAKFPDYVYSPGMKASPKPSSSRKITGASKSPEKKRKMSTASDGNWSRSLDTCPEPGPDSSYVPTTQPAGMYLAVARDAAQRFIQSSSLSPSSLSFPISDDFQHPAHDTYEIPEFQMASRNRKEKMPAVECEPPSPFRPHLDHVTGQYAYQRYTHDFMTTSIPTLPRTSSSYDNSFDDTVSDMPPVPALNLSTYSHGPAPSSLLCDNPYPSADYLALFSYTFSSRGLEDDSLLQQYTNELMRRSEIIAQSTEYSDMECQDQDASIYQFFDFSMGA</sequence>
<dbReference type="AlphaFoldDB" id="A0A409WMH4"/>
<dbReference type="InterPro" id="IPR036910">
    <property type="entry name" value="HMG_box_dom_sf"/>
</dbReference>
<evidence type="ECO:0000256" key="1">
    <source>
        <dbReference type="ARBA" id="ARBA00023125"/>
    </source>
</evidence>
<name>A0A409WMH4_PSICY</name>
<keyword evidence="7" id="KW-1185">Reference proteome</keyword>
<dbReference type="GO" id="GO:0000981">
    <property type="term" value="F:DNA-binding transcription factor activity, RNA polymerase II-specific"/>
    <property type="evidence" value="ECO:0007669"/>
    <property type="project" value="TreeGrafter"/>
</dbReference>
<dbReference type="EMBL" id="NHYD01003363">
    <property type="protein sequence ID" value="PPQ79783.1"/>
    <property type="molecule type" value="Genomic_DNA"/>
</dbReference>
<dbReference type="Gene3D" id="1.10.30.10">
    <property type="entry name" value="High mobility group box domain"/>
    <property type="match status" value="1"/>
</dbReference>
<gene>
    <name evidence="6" type="ORF">CVT25_003101</name>
</gene>
<feature type="compositionally biased region" description="Polar residues" evidence="4">
    <location>
        <begin position="39"/>
        <end position="51"/>
    </location>
</feature>
<dbReference type="STRING" id="93625.A0A409WMH4"/>
<feature type="compositionally biased region" description="Polar residues" evidence="4">
    <location>
        <begin position="180"/>
        <end position="191"/>
    </location>
</feature>
<feature type="region of interest" description="Disordered" evidence="4">
    <location>
        <begin position="1"/>
        <end position="85"/>
    </location>
</feature>
<organism evidence="6 7">
    <name type="scientific">Psilocybe cyanescens</name>
    <dbReference type="NCBI Taxonomy" id="93625"/>
    <lineage>
        <taxon>Eukaryota</taxon>
        <taxon>Fungi</taxon>
        <taxon>Dikarya</taxon>
        <taxon>Basidiomycota</taxon>
        <taxon>Agaricomycotina</taxon>
        <taxon>Agaricomycetes</taxon>
        <taxon>Agaricomycetidae</taxon>
        <taxon>Agaricales</taxon>
        <taxon>Agaricineae</taxon>
        <taxon>Strophariaceae</taxon>
        <taxon>Psilocybe</taxon>
    </lineage>
</organism>
<feature type="domain" description="HMG box" evidence="5">
    <location>
        <begin position="82"/>
        <end position="149"/>
    </location>
</feature>
<evidence type="ECO:0000313" key="6">
    <source>
        <dbReference type="EMBL" id="PPQ79783.1"/>
    </source>
</evidence>
<dbReference type="OrthoDB" id="6247875at2759"/>
<dbReference type="GO" id="GO:0005634">
    <property type="term" value="C:nucleus"/>
    <property type="evidence" value="ECO:0007669"/>
    <property type="project" value="UniProtKB-UniRule"/>
</dbReference>
<dbReference type="PANTHER" id="PTHR45789:SF2">
    <property type="entry name" value="FI18025P1"/>
    <property type="match status" value="1"/>
</dbReference>
<dbReference type="Proteomes" id="UP000283269">
    <property type="component" value="Unassembled WGS sequence"/>
</dbReference>
<keyword evidence="2 3" id="KW-0539">Nucleus</keyword>
<evidence type="ECO:0000259" key="5">
    <source>
        <dbReference type="PROSITE" id="PS50118"/>
    </source>
</evidence>
<evidence type="ECO:0000256" key="4">
    <source>
        <dbReference type="SAM" id="MobiDB-lite"/>
    </source>
</evidence>
<proteinExistence type="predicted"/>
<feature type="region of interest" description="Disordered" evidence="4">
    <location>
        <begin position="154"/>
        <end position="202"/>
    </location>
</feature>
<keyword evidence="1 3" id="KW-0238">DNA-binding</keyword>
<evidence type="ECO:0000256" key="2">
    <source>
        <dbReference type="ARBA" id="ARBA00023242"/>
    </source>
</evidence>
<reference evidence="6 7" key="1">
    <citation type="journal article" date="2018" name="Evol. Lett.">
        <title>Horizontal gene cluster transfer increased hallucinogenic mushroom diversity.</title>
        <authorList>
            <person name="Reynolds H.T."/>
            <person name="Vijayakumar V."/>
            <person name="Gluck-Thaler E."/>
            <person name="Korotkin H.B."/>
            <person name="Matheny P.B."/>
            <person name="Slot J.C."/>
        </authorList>
    </citation>
    <scope>NUCLEOTIDE SEQUENCE [LARGE SCALE GENOMIC DNA]</scope>
    <source>
        <strain evidence="6 7">2631</strain>
    </source>
</reference>
<dbReference type="SUPFAM" id="SSF47095">
    <property type="entry name" value="HMG-box"/>
    <property type="match status" value="1"/>
</dbReference>
<feature type="compositionally biased region" description="Polar residues" evidence="4">
    <location>
        <begin position="58"/>
        <end position="67"/>
    </location>
</feature>
<dbReference type="SMART" id="SM00398">
    <property type="entry name" value="HMG"/>
    <property type="match status" value="1"/>
</dbReference>
<dbReference type="InterPro" id="IPR051356">
    <property type="entry name" value="SOX/SOX-like_TF"/>
</dbReference>
<dbReference type="Pfam" id="PF00505">
    <property type="entry name" value="HMG_box"/>
    <property type="match status" value="1"/>
</dbReference>
<evidence type="ECO:0000313" key="7">
    <source>
        <dbReference type="Proteomes" id="UP000283269"/>
    </source>
</evidence>
<dbReference type="PROSITE" id="PS50118">
    <property type="entry name" value="HMG_BOX_2"/>
    <property type="match status" value="1"/>
</dbReference>
<comment type="caution">
    <text evidence="6">The sequence shown here is derived from an EMBL/GenBank/DDBJ whole genome shotgun (WGS) entry which is preliminary data.</text>
</comment>
<evidence type="ECO:0000256" key="3">
    <source>
        <dbReference type="PROSITE-ProRule" id="PRU00267"/>
    </source>
</evidence>
<feature type="DNA-binding region" description="HMG box" evidence="3">
    <location>
        <begin position="82"/>
        <end position="149"/>
    </location>
</feature>
<accession>A0A409WMH4</accession>
<dbReference type="InterPro" id="IPR009071">
    <property type="entry name" value="HMG_box_dom"/>
</dbReference>
<dbReference type="GO" id="GO:0000978">
    <property type="term" value="F:RNA polymerase II cis-regulatory region sequence-specific DNA binding"/>
    <property type="evidence" value="ECO:0007669"/>
    <property type="project" value="TreeGrafter"/>
</dbReference>